<keyword evidence="1" id="KW-0472">Membrane</keyword>
<dbReference type="RefSeq" id="XP_038744547.1">
    <property type="nucleotide sequence ID" value="XM_038890069.1"/>
</dbReference>
<feature type="transmembrane region" description="Helical" evidence="1">
    <location>
        <begin position="393"/>
        <end position="409"/>
    </location>
</feature>
<sequence length="508" mass="56444">MPLPSWSQVTAPVRHIRTATFLILTWIITSVLAQEEDYQSPCLSDRFKDPTIQHPGGLFSSNVWLRRGQCIRDVNSYAQCRSNLIAVLDDLSALQSTEYGAGAGVLTLLPTAGALFGSPTAELWALLKMSPIAGFLAQSLTFGATMVPSETEDYLKVSKSQGCTAMRVPPVKKVEEDPSEVTYARVSDEAQQRIRHALKRDRKMPRAYAGLTPKQFFLLGCAVLTVFIAGSQVALAVIEQGAVYSTWCTAIWWAHIWYLVVSVVAIVDGYINLPFDETWKVYISRQNATLIGNESGVFEGSSWELDGVDEMVIEGAMRGAAPKKNAVYAQTGDESQTGRQMLVVISISQEDKRPPIWLSGLRLFFRAGGLTCFVFATSVFAAVTLLALPMSQMVLMVIVGSGFFSRAIVQKMVKTMYHERPVMHLIAEDKQTADRMLTDIMQMKMEPEDASSSYVFEVNGKLWIRQVCVGLTNRWRRRFFGLLSSLPLVEGSGQETKGSWEPLRQTDY</sequence>
<dbReference type="EMBL" id="JAATWM020000023">
    <property type="protein sequence ID" value="KAF9875086.1"/>
    <property type="molecule type" value="Genomic_DNA"/>
</dbReference>
<name>A0A9P6LJC8_9PEZI</name>
<dbReference type="Proteomes" id="UP000781932">
    <property type="component" value="Unassembled WGS sequence"/>
</dbReference>
<feature type="transmembrane region" description="Helical" evidence="1">
    <location>
        <begin position="216"/>
        <end position="238"/>
    </location>
</feature>
<proteinExistence type="predicted"/>
<keyword evidence="3" id="KW-1185">Reference proteome</keyword>
<accession>A0A9P6LJC8</accession>
<gene>
    <name evidence="2" type="ORF">CkaCkLH20_07352</name>
</gene>
<reference evidence="2" key="1">
    <citation type="submission" date="2020-03" db="EMBL/GenBank/DDBJ databases">
        <authorList>
            <person name="He L."/>
        </authorList>
    </citation>
    <scope>NUCLEOTIDE SEQUENCE</scope>
    <source>
        <strain evidence="2">CkLH20</strain>
    </source>
</reference>
<feature type="transmembrane region" description="Helical" evidence="1">
    <location>
        <begin position="250"/>
        <end position="271"/>
    </location>
</feature>
<keyword evidence="1" id="KW-1133">Transmembrane helix</keyword>
<organism evidence="2 3">
    <name type="scientific">Colletotrichum karsti</name>
    <dbReference type="NCBI Taxonomy" id="1095194"/>
    <lineage>
        <taxon>Eukaryota</taxon>
        <taxon>Fungi</taxon>
        <taxon>Dikarya</taxon>
        <taxon>Ascomycota</taxon>
        <taxon>Pezizomycotina</taxon>
        <taxon>Sordariomycetes</taxon>
        <taxon>Hypocreomycetidae</taxon>
        <taxon>Glomerellales</taxon>
        <taxon>Glomerellaceae</taxon>
        <taxon>Colletotrichum</taxon>
        <taxon>Colletotrichum boninense species complex</taxon>
    </lineage>
</organism>
<evidence type="ECO:0000313" key="3">
    <source>
        <dbReference type="Proteomes" id="UP000781932"/>
    </source>
</evidence>
<evidence type="ECO:0000256" key="1">
    <source>
        <dbReference type="SAM" id="Phobius"/>
    </source>
</evidence>
<reference evidence="2" key="2">
    <citation type="submission" date="2020-11" db="EMBL/GenBank/DDBJ databases">
        <title>Whole genome sequencing of Colletotrichum sp.</title>
        <authorList>
            <person name="Li H."/>
        </authorList>
    </citation>
    <scope>NUCLEOTIDE SEQUENCE</scope>
    <source>
        <strain evidence="2">CkLH20</strain>
    </source>
</reference>
<protein>
    <submittedName>
        <fullName evidence="2">Uncharacterized protein</fullName>
    </submittedName>
</protein>
<comment type="caution">
    <text evidence="2">The sequence shown here is derived from an EMBL/GenBank/DDBJ whole genome shotgun (WGS) entry which is preliminary data.</text>
</comment>
<keyword evidence="1" id="KW-0812">Transmembrane</keyword>
<dbReference type="OrthoDB" id="5382699at2759"/>
<dbReference type="AlphaFoldDB" id="A0A9P6LJC8"/>
<evidence type="ECO:0000313" key="2">
    <source>
        <dbReference type="EMBL" id="KAF9875086.1"/>
    </source>
</evidence>
<feature type="transmembrane region" description="Helical" evidence="1">
    <location>
        <begin position="363"/>
        <end position="387"/>
    </location>
</feature>
<dbReference type="GeneID" id="62163143"/>